<protein>
    <submittedName>
        <fullName evidence="1">Uncharacterized protein</fullName>
    </submittedName>
</protein>
<dbReference type="Proteomes" id="UP000288216">
    <property type="component" value="Unassembled WGS sequence"/>
</dbReference>
<dbReference type="AlphaFoldDB" id="A0A401PA53"/>
<comment type="caution">
    <text evidence="1">The sequence shown here is derived from an EMBL/GenBank/DDBJ whole genome shotgun (WGS) entry which is preliminary data.</text>
</comment>
<keyword evidence="2" id="KW-1185">Reference proteome</keyword>
<sequence>MTSDDFGTAVVEVEETVVDGVEPAAAVCGVDETDVVGSDMTSSDSDAAVLEVEESVVNAVEPAADVEDVSVVADLDSEV</sequence>
<evidence type="ECO:0000313" key="2">
    <source>
        <dbReference type="Proteomes" id="UP000288216"/>
    </source>
</evidence>
<gene>
    <name evidence="1" type="ORF">scyTo_0001173</name>
</gene>
<name>A0A401PA53_SCYTO</name>
<evidence type="ECO:0000313" key="1">
    <source>
        <dbReference type="EMBL" id="GCB70016.1"/>
    </source>
</evidence>
<reference evidence="1 2" key="1">
    <citation type="journal article" date="2018" name="Nat. Ecol. Evol.">
        <title>Shark genomes provide insights into elasmobranch evolution and the origin of vertebrates.</title>
        <authorList>
            <person name="Hara Y"/>
            <person name="Yamaguchi K"/>
            <person name="Onimaru K"/>
            <person name="Kadota M"/>
            <person name="Koyanagi M"/>
            <person name="Keeley SD"/>
            <person name="Tatsumi K"/>
            <person name="Tanaka K"/>
            <person name="Motone F"/>
            <person name="Kageyama Y"/>
            <person name="Nozu R"/>
            <person name="Adachi N"/>
            <person name="Nishimura O"/>
            <person name="Nakagawa R"/>
            <person name="Tanegashima C"/>
            <person name="Kiyatake I"/>
            <person name="Matsumoto R"/>
            <person name="Murakumo K"/>
            <person name="Nishida K"/>
            <person name="Terakita A"/>
            <person name="Kuratani S"/>
            <person name="Sato K"/>
            <person name="Hyodo S Kuraku.S."/>
        </authorList>
    </citation>
    <scope>NUCLEOTIDE SEQUENCE [LARGE SCALE GENOMIC DNA]</scope>
</reference>
<accession>A0A401PA53</accession>
<dbReference type="EMBL" id="BFAA01000254">
    <property type="protein sequence ID" value="GCB70016.1"/>
    <property type="molecule type" value="Genomic_DNA"/>
</dbReference>
<proteinExistence type="predicted"/>
<organism evidence="1 2">
    <name type="scientific">Scyliorhinus torazame</name>
    <name type="common">Cloudy catshark</name>
    <name type="synonym">Catulus torazame</name>
    <dbReference type="NCBI Taxonomy" id="75743"/>
    <lineage>
        <taxon>Eukaryota</taxon>
        <taxon>Metazoa</taxon>
        <taxon>Chordata</taxon>
        <taxon>Craniata</taxon>
        <taxon>Vertebrata</taxon>
        <taxon>Chondrichthyes</taxon>
        <taxon>Elasmobranchii</taxon>
        <taxon>Galeomorphii</taxon>
        <taxon>Galeoidea</taxon>
        <taxon>Carcharhiniformes</taxon>
        <taxon>Scyliorhinidae</taxon>
        <taxon>Scyliorhinus</taxon>
    </lineage>
</organism>